<dbReference type="SUPFAM" id="SSF69593">
    <property type="entry name" value="Glycerol-3-phosphate (1)-acyltransferase"/>
    <property type="match status" value="1"/>
</dbReference>
<evidence type="ECO:0000256" key="1">
    <source>
        <dbReference type="ARBA" id="ARBA00008655"/>
    </source>
</evidence>
<dbReference type="InterPro" id="IPR032098">
    <property type="entry name" value="Acyltransf_C"/>
</dbReference>
<dbReference type="CDD" id="cd07990">
    <property type="entry name" value="LPLAT_LCLAT1-like"/>
    <property type="match status" value="1"/>
</dbReference>
<evidence type="ECO:0000259" key="6">
    <source>
        <dbReference type="Pfam" id="PF16076"/>
    </source>
</evidence>
<dbReference type="EMBL" id="JABSTV010001246">
    <property type="protein sequence ID" value="KAH7975593.1"/>
    <property type="molecule type" value="Genomic_DNA"/>
</dbReference>
<reference evidence="7" key="2">
    <citation type="submission" date="2021-09" db="EMBL/GenBank/DDBJ databases">
        <authorList>
            <person name="Jia N."/>
            <person name="Wang J."/>
            <person name="Shi W."/>
            <person name="Du L."/>
            <person name="Sun Y."/>
            <person name="Zhan W."/>
            <person name="Jiang J."/>
            <person name="Wang Q."/>
            <person name="Zhang B."/>
            <person name="Ji P."/>
            <person name="Sakyi L.B."/>
            <person name="Cui X."/>
            <person name="Yuan T."/>
            <person name="Jiang B."/>
            <person name="Yang W."/>
            <person name="Lam T.T.-Y."/>
            <person name="Chang Q."/>
            <person name="Ding S."/>
            <person name="Wang X."/>
            <person name="Zhu J."/>
            <person name="Ruan X."/>
            <person name="Zhao L."/>
            <person name="Wei J."/>
            <person name="Que T."/>
            <person name="Du C."/>
            <person name="Cheng J."/>
            <person name="Dai P."/>
            <person name="Han X."/>
            <person name="Huang E."/>
            <person name="Gao Y."/>
            <person name="Liu J."/>
            <person name="Shao H."/>
            <person name="Ye R."/>
            <person name="Li L."/>
            <person name="Wei W."/>
            <person name="Wang X."/>
            <person name="Wang C."/>
            <person name="Huo Q."/>
            <person name="Li W."/>
            <person name="Guo W."/>
            <person name="Chen H."/>
            <person name="Chen S."/>
            <person name="Zhou L."/>
            <person name="Zhou L."/>
            <person name="Ni X."/>
            <person name="Tian J."/>
            <person name="Zhou Y."/>
            <person name="Sheng Y."/>
            <person name="Liu T."/>
            <person name="Pan Y."/>
            <person name="Xia L."/>
            <person name="Li J."/>
            <person name="Zhao F."/>
            <person name="Cao W."/>
        </authorList>
    </citation>
    <scope>NUCLEOTIDE SEQUENCE</scope>
    <source>
        <strain evidence="7">Rsan-2018</strain>
        <tissue evidence="7">Larvae</tissue>
    </source>
</reference>
<organism evidence="7 8">
    <name type="scientific">Rhipicephalus sanguineus</name>
    <name type="common">Brown dog tick</name>
    <name type="synonym">Ixodes sanguineus</name>
    <dbReference type="NCBI Taxonomy" id="34632"/>
    <lineage>
        <taxon>Eukaryota</taxon>
        <taxon>Metazoa</taxon>
        <taxon>Ecdysozoa</taxon>
        <taxon>Arthropoda</taxon>
        <taxon>Chelicerata</taxon>
        <taxon>Arachnida</taxon>
        <taxon>Acari</taxon>
        <taxon>Parasitiformes</taxon>
        <taxon>Ixodida</taxon>
        <taxon>Ixodoidea</taxon>
        <taxon>Ixodidae</taxon>
        <taxon>Rhipicephalinae</taxon>
        <taxon>Rhipicephalus</taxon>
        <taxon>Rhipicephalus</taxon>
    </lineage>
</organism>
<feature type="transmembrane region" description="Helical" evidence="4">
    <location>
        <begin position="23"/>
        <end position="44"/>
    </location>
</feature>
<comment type="caution">
    <text evidence="7">The sequence shown here is derived from an EMBL/GenBank/DDBJ whole genome shotgun (WGS) entry which is preliminary data.</text>
</comment>
<dbReference type="InterPro" id="IPR002123">
    <property type="entry name" value="Plipid/glycerol_acylTrfase"/>
</dbReference>
<evidence type="ECO:0000256" key="2">
    <source>
        <dbReference type="ARBA" id="ARBA00022679"/>
    </source>
</evidence>
<evidence type="ECO:0000313" key="8">
    <source>
        <dbReference type="Proteomes" id="UP000821837"/>
    </source>
</evidence>
<dbReference type="Proteomes" id="UP000821837">
    <property type="component" value="Chromosome 10"/>
</dbReference>
<keyword evidence="4" id="KW-0472">Membrane</keyword>
<evidence type="ECO:0000313" key="7">
    <source>
        <dbReference type="EMBL" id="KAH7975593.1"/>
    </source>
</evidence>
<dbReference type="AlphaFoldDB" id="A0A9D4QF50"/>
<dbReference type="GO" id="GO:0016746">
    <property type="term" value="F:acyltransferase activity"/>
    <property type="evidence" value="ECO:0007669"/>
    <property type="project" value="UniProtKB-KW"/>
</dbReference>
<keyword evidence="4" id="KW-0812">Transmembrane</keyword>
<keyword evidence="2" id="KW-0808">Transferase</keyword>
<feature type="domain" description="Acyltransferase C-terminal" evidence="6">
    <location>
        <begin position="215"/>
        <end position="256"/>
    </location>
</feature>
<name>A0A9D4QF50_RHISA</name>
<gene>
    <name evidence="7" type="ORF">HPB52_003591</name>
</gene>
<dbReference type="PANTHER" id="PTHR10983:SF16">
    <property type="entry name" value="LYSOCARDIOLIPIN ACYLTRANSFERASE 1"/>
    <property type="match status" value="1"/>
</dbReference>
<keyword evidence="3" id="KW-0012">Acyltransferase</keyword>
<feature type="domain" description="Phospholipid/glycerol acyltransferase" evidence="5">
    <location>
        <begin position="94"/>
        <end position="149"/>
    </location>
</feature>
<evidence type="ECO:0000256" key="3">
    <source>
        <dbReference type="ARBA" id="ARBA00023315"/>
    </source>
</evidence>
<evidence type="ECO:0000256" key="4">
    <source>
        <dbReference type="SAM" id="Phobius"/>
    </source>
</evidence>
<dbReference type="GO" id="GO:0036149">
    <property type="term" value="P:phosphatidylinositol acyl-chain remodeling"/>
    <property type="evidence" value="ECO:0007669"/>
    <property type="project" value="TreeGrafter"/>
</dbReference>
<sequence>MLASNVLPPSLHSNTCSCDIGKLSFHLIVLVTLAAPLFLVWSAWRLLTGLLALPHHVYQVGDDMVFHFCQRLMIALLEGVVGVKVLFYGDIGDIVQKKERAFYIVNHQSSFDWIAVSLLAERTGCTGNLRFIVKKTIQSVPLLGFYFHQVFRYPASILPRARGFVLTVEEMRNYLDAVYCVTIIYGGTKMPHGGRRAAQHLRHVHRKVRCGAHDIKRTPINRLPDDDNGLKKFIFDAFYEKDKMLTAYYESDETPPELQNPVFVPCEHVHSKLVSVAAVFTVSFLLLTPGGRACVWMTWLYGSIFGYSWLGMNSVA</sequence>
<keyword evidence="4" id="KW-1133">Transmembrane helix</keyword>
<evidence type="ECO:0000259" key="5">
    <source>
        <dbReference type="Pfam" id="PF01553"/>
    </source>
</evidence>
<dbReference type="PANTHER" id="PTHR10983">
    <property type="entry name" value="1-ACYLGLYCEROL-3-PHOSPHATE ACYLTRANSFERASE-RELATED"/>
    <property type="match status" value="1"/>
</dbReference>
<evidence type="ECO:0008006" key="9">
    <source>
        <dbReference type="Google" id="ProtNLM"/>
    </source>
</evidence>
<dbReference type="VEuPathDB" id="VectorBase:RSAN_027156"/>
<reference evidence="7" key="1">
    <citation type="journal article" date="2020" name="Cell">
        <title>Large-Scale Comparative Analyses of Tick Genomes Elucidate Their Genetic Diversity and Vector Capacities.</title>
        <authorList>
            <consortium name="Tick Genome and Microbiome Consortium (TIGMIC)"/>
            <person name="Jia N."/>
            <person name="Wang J."/>
            <person name="Shi W."/>
            <person name="Du L."/>
            <person name="Sun Y."/>
            <person name="Zhan W."/>
            <person name="Jiang J.F."/>
            <person name="Wang Q."/>
            <person name="Zhang B."/>
            <person name="Ji P."/>
            <person name="Bell-Sakyi L."/>
            <person name="Cui X.M."/>
            <person name="Yuan T.T."/>
            <person name="Jiang B.G."/>
            <person name="Yang W.F."/>
            <person name="Lam T.T."/>
            <person name="Chang Q.C."/>
            <person name="Ding S.J."/>
            <person name="Wang X.J."/>
            <person name="Zhu J.G."/>
            <person name="Ruan X.D."/>
            <person name="Zhao L."/>
            <person name="Wei J.T."/>
            <person name="Ye R.Z."/>
            <person name="Que T.C."/>
            <person name="Du C.H."/>
            <person name="Zhou Y.H."/>
            <person name="Cheng J.X."/>
            <person name="Dai P.F."/>
            <person name="Guo W.B."/>
            <person name="Han X.H."/>
            <person name="Huang E.J."/>
            <person name="Li L.F."/>
            <person name="Wei W."/>
            <person name="Gao Y.C."/>
            <person name="Liu J.Z."/>
            <person name="Shao H.Z."/>
            <person name="Wang X."/>
            <person name="Wang C.C."/>
            <person name="Yang T.C."/>
            <person name="Huo Q.B."/>
            <person name="Li W."/>
            <person name="Chen H.Y."/>
            <person name="Chen S.E."/>
            <person name="Zhou L.G."/>
            <person name="Ni X.B."/>
            <person name="Tian J.H."/>
            <person name="Sheng Y."/>
            <person name="Liu T."/>
            <person name="Pan Y.S."/>
            <person name="Xia L.Y."/>
            <person name="Li J."/>
            <person name="Zhao F."/>
            <person name="Cao W.C."/>
        </authorList>
    </citation>
    <scope>NUCLEOTIDE SEQUENCE</scope>
    <source>
        <strain evidence="7">Rsan-2018</strain>
    </source>
</reference>
<dbReference type="GO" id="GO:0005783">
    <property type="term" value="C:endoplasmic reticulum"/>
    <property type="evidence" value="ECO:0007669"/>
    <property type="project" value="TreeGrafter"/>
</dbReference>
<dbReference type="Pfam" id="PF01553">
    <property type="entry name" value="Acyltransferase"/>
    <property type="match status" value="1"/>
</dbReference>
<dbReference type="Pfam" id="PF16076">
    <property type="entry name" value="Acyltransf_C"/>
    <property type="match status" value="1"/>
</dbReference>
<proteinExistence type="inferred from homology"/>
<comment type="similarity">
    <text evidence="1">Belongs to the 1-acyl-sn-glycerol-3-phosphate acyltransferase family.</text>
</comment>
<keyword evidence="8" id="KW-1185">Reference proteome</keyword>
<accession>A0A9D4QF50</accession>
<protein>
    <recommendedName>
        <fullName evidence="9">Phospholipid/glycerol acyltransferase domain-containing protein</fullName>
    </recommendedName>
</protein>